<dbReference type="AlphaFoldDB" id="A0A2U1JUK4"/>
<name>A0A2U1JUK4_9FLAO</name>
<protein>
    <recommendedName>
        <fullName evidence="3">DUF3703 domain-containing protein</fullName>
    </recommendedName>
</protein>
<keyword evidence="2" id="KW-1185">Reference proteome</keyword>
<dbReference type="InterPro" id="IPR022172">
    <property type="entry name" value="DUF3703"/>
</dbReference>
<sequence length="121" mass="13658">MKVYTTMPKVLMPFYNREIAAADLSLLSSDFQNCWYHLERAHIIGQKYPFEHSFVHWKMLQFGFIIKSQKEIIGQIPRLLVGGIKSFVGHIPVGNTGGANVPPLQSMEIPSDIKSILKANS</sequence>
<proteinExistence type="predicted"/>
<dbReference type="RefSeq" id="WP_116763263.1">
    <property type="nucleotide sequence ID" value="NZ_QCZH01000010.1"/>
</dbReference>
<comment type="caution">
    <text evidence="1">The sequence shown here is derived from an EMBL/GenBank/DDBJ whole genome shotgun (WGS) entry which is preliminary data.</text>
</comment>
<organism evidence="1 2">
    <name type="scientific">Flavobacterium laiguense</name>
    <dbReference type="NCBI Taxonomy" id="2169409"/>
    <lineage>
        <taxon>Bacteria</taxon>
        <taxon>Pseudomonadati</taxon>
        <taxon>Bacteroidota</taxon>
        <taxon>Flavobacteriia</taxon>
        <taxon>Flavobacteriales</taxon>
        <taxon>Flavobacteriaceae</taxon>
        <taxon>Flavobacterium</taxon>
    </lineage>
</organism>
<evidence type="ECO:0000313" key="1">
    <source>
        <dbReference type="EMBL" id="PWA08832.1"/>
    </source>
</evidence>
<dbReference type="EMBL" id="QCZH01000010">
    <property type="protein sequence ID" value="PWA08832.1"/>
    <property type="molecule type" value="Genomic_DNA"/>
</dbReference>
<evidence type="ECO:0000313" key="2">
    <source>
        <dbReference type="Proteomes" id="UP000245618"/>
    </source>
</evidence>
<evidence type="ECO:0008006" key="3">
    <source>
        <dbReference type="Google" id="ProtNLM"/>
    </source>
</evidence>
<dbReference type="Proteomes" id="UP000245618">
    <property type="component" value="Unassembled WGS sequence"/>
</dbReference>
<dbReference type="OrthoDB" id="9799416at2"/>
<accession>A0A2U1JUK4</accession>
<gene>
    <name evidence="1" type="ORF">DB891_10440</name>
</gene>
<reference evidence="1 2" key="1">
    <citation type="submission" date="2018-04" db="EMBL/GenBank/DDBJ databases">
        <title>Flavobacterium sp. nov., isolated from glacier ice.</title>
        <authorList>
            <person name="Liu Q."/>
            <person name="Xin Y.-H."/>
        </authorList>
    </citation>
    <scope>NUCLEOTIDE SEQUENCE [LARGE SCALE GENOMIC DNA]</scope>
    <source>
        <strain evidence="1 2">LB2P30</strain>
    </source>
</reference>
<dbReference type="Pfam" id="PF12487">
    <property type="entry name" value="DUF3703"/>
    <property type="match status" value="1"/>
</dbReference>